<dbReference type="EMBL" id="LSYS01009753">
    <property type="protein sequence ID" value="OPJ58817.1"/>
    <property type="molecule type" value="Genomic_DNA"/>
</dbReference>
<organism evidence="1 2">
    <name type="scientific">Patagioenas fasciata monilis</name>
    <dbReference type="NCBI Taxonomy" id="372326"/>
    <lineage>
        <taxon>Eukaryota</taxon>
        <taxon>Metazoa</taxon>
        <taxon>Chordata</taxon>
        <taxon>Craniata</taxon>
        <taxon>Vertebrata</taxon>
        <taxon>Euteleostomi</taxon>
        <taxon>Archelosauria</taxon>
        <taxon>Archosauria</taxon>
        <taxon>Dinosauria</taxon>
        <taxon>Saurischia</taxon>
        <taxon>Theropoda</taxon>
        <taxon>Coelurosauria</taxon>
        <taxon>Aves</taxon>
        <taxon>Neognathae</taxon>
        <taxon>Neoaves</taxon>
        <taxon>Columbimorphae</taxon>
        <taxon>Columbiformes</taxon>
        <taxon>Columbidae</taxon>
        <taxon>Patagioenas</taxon>
    </lineage>
</organism>
<dbReference type="AlphaFoldDB" id="A0A1V4IGY9"/>
<reference evidence="1 2" key="1">
    <citation type="submission" date="2016-02" db="EMBL/GenBank/DDBJ databases">
        <title>Band-tailed pigeon sequencing and assembly.</title>
        <authorList>
            <person name="Soares A.E."/>
            <person name="Novak B.J."/>
            <person name="Rice E.S."/>
            <person name="O'Connell B."/>
            <person name="Chang D."/>
            <person name="Weber S."/>
            <person name="Shapiro B."/>
        </authorList>
    </citation>
    <scope>NUCLEOTIDE SEQUENCE [LARGE SCALE GENOMIC DNA]</scope>
    <source>
        <strain evidence="1">BTP2013</strain>
        <tissue evidence="1">Blood</tissue>
    </source>
</reference>
<evidence type="ECO:0000313" key="2">
    <source>
        <dbReference type="Proteomes" id="UP000190648"/>
    </source>
</evidence>
<dbReference type="Proteomes" id="UP000190648">
    <property type="component" value="Unassembled WGS sequence"/>
</dbReference>
<proteinExistence type="predicted"/>
<name>A0A1V4IGY9_PATFA</name>
<evidence type="ECO:0000313" key="1">
    <source>
        <dbReference type="EMBL" id="OPJ58817.1"/>
    </source>
</evidence>
<comment type="caution">
    <text evidence="1">The sequence shown here is derived from an EMBL/GenBank/DDBJ whole genome shotgun (WGS) entry which is preliminary data.</text>
</comment>
<gene>
    <name evidence="1" type="ORF">AV530_000564</name>
</gene>
<sequence>MGISAKGFLCRQDVAFRRLWVFTVISKQACGCSLRPLPRERFLQAFVIWLVITRTLCHRNANVPCEVQASSGQGAASSLLLFLWCLSWSKASEEIGICSGELWYELWVDCSKALQQLGRENWGIA</sequence>
<accession>A0A1V4IGY9</accession>
<protein>
    <submittedName>
        <fullName evidence="1">Uncharacterized protein</fullName>
    </submittedName>
</protein>
<keyword evidence="2" id="KW-1185">Reference proteome</keyword>